<dbReference type="PROSITE" id="PS50114">
    <property type="entry name" value="GATA_ZN_FINGER_2"/>
    <property type="match status" value="1"/>
</dbReference>
<protein>
    <submittedName>
        <fullName evidence="11">GATA transcription factor 8</fullName>
    </submittedName>
</protein>
<dbReference type="Pfam" id="PF00320">
    <property type="entry name" value="GATA"/>
    <property type="match status" value="1"/>
</dbReference>
<dbReference type="AlphaFoldDB" id="A0A2J8A2V5"/>
<keyword evidence="4" id="KW-0805">Transcription regulation</keyword>
<evidence type="ECO:0000256" key="4">
    <source>
        <dbReference type="ARBA" id="ARBA00023015"/>
    </source>
</evidence>
<dbReference type="InterPro" id="IPR000679">
    <property type="entry name" value="Znf_GATA"/>
</dbReference>
<proteinExistence type="inferred from homology"/>
<dbReference type="Proteomes" id="UP000236333">
    <property type="component" value="Unassembled WGS sequence"/>
</dbReference>
<evidence type="ECO:0000256" key="7">
    <source>
        <dbReference type="ARBA" id="ARBA00037539"/>
    </source>
</evidence>
<dbReference type="Gene3D" id="3.30.50.10">
    <property type="entry name" value="Erythroid Transcription Factor GATA-1, subunit A"/>
    <property type="match status" value="1"/>
</dbReference>
<evidence type="ECO:0000256" key="2">
    <source>
        <dbReference type="ARBA" id="ARBA00022771"/>
    </source>
</evidence>
<keyword evidence="2 8" id="KW-0863">Zinc-finger</keyword>
<evidence type="ECO:0000256" key="8">
    <source>
        <dbReference type="PROSITE-ProRule" id="PRU00094"/>
    </source>
</evidence>
<accession>A0A2J8A2V5</accession>
<evidence type="ECO:0000256" key="6">
    <source>
        <dbReference type="ARBA" id="ARBA00024019"/>
    </source>
</evidence>
<comment type="caution">
    <text evidence="11">The sequence shown here is derived from an EMBL/GenBank/DDBJ whole genome shotgun (WGS) entry which is preliminary data.</text>
</comment>
<keyword evidence="12" id="KW-1185">Reference proteome</keyword>
<gene>
    <name evidence="11" type="ORF">TSOC_006739</name>
</gene>
<evidence type="ECO:0000256" key="3">
    <source>
        <dbReference type="ARBA" id="ARBA00022833"/>
    </source>
</evidence>
<keyword evidence="5" id="KW-0804">Transcription</keyword>
<feature type="region of interest" description="Disordered" evidence="9">
    <location>
        <begin position="225"/>
        <end position="248"/>
    </location>
</feature>
<comment type="similarity">
    <text evidence="6">Belongs to the type IV zinc-finger family. Class B subfamily.</text>
</comment>
<feature type="domain" description="GATA-type" evidence="10">
    <location>
        <begin position="28"/>
        <end position="61"/>
    </location>
</feature>
<evidence type="ECO:0000256" key="1">
    <source>
        <dbReference type="ARBA" id="ARBA00022723"/>
    </source>
</evidence>
<dbReference type="SUPFAM" id="SSF57716">
    <property type="entry name" value="Glucocorticoid receptor-like (DNA-binding domain)"/>
    <property type="match status" value="1"/>
</dbReference>
<dbReference type="CDD" id="cd00202">
    <property type="entry name" value="ZnF_GATA"/>
    <property type="match status" value="1"/>
</dbReference>
<dbReference type="GO" id="GO:0006355">
    <property type="term" value="P:regulation of DNA-templated transcription"/>
    <property type="evidence" value="ECO:0007669"/>
    <property type="project" value="InterPro"/>
</dbReference>
<dbReference type="PANTHER" id="PTHR47172:SF24">
    <property type="entry name" value="GATA ZINC FINGER DOMAIN-CONTAINING PROTEIN 14-RELATED"/>
    <property type="match status" value="1"/>
</dbReference>
<dbReference type="EMBL" id="PGGS01000212">
    <property type="protein sequence ID" value="PNH06851.1"/>
    <property type="molecule type" value="Genomic_DNA"/>
</dbReference>
<comment type="function">
    <text evidence="7">Transcriptional regulator that specifically binds 5'-GATA-3' or 5'-GAT-3' motifs within gene promoters.</text>
</comment>
<evidence type="ECO:0000256" key="9">
    <source>
        <dbReference type="SAM" id="MobiDB-lite"/>
    </source>
</evidence>
<organism evidence="11 12">
    <name type="scientific">Tetrabaena socialis</name>
    <dbReference type="NCBI Taxonomy" id="47790"/>
    <lineage>
        <taxon>Eukaryota</taxon>
        <taxon>Viridiplantae</taxon>
        <taxon>Chlorophyta</taxon>
        <taxon>core chlorophytes</taxon>
        <taxon>Chlorophyceae</taxon>
        <taxon>CS clade</taxon>
        <taxon>Chlamydomonadales</taxon>
        <taxon>Tetrabaenaceae</taxon>
        <taxon>Tetrabaena</taxon>
    </lineage>
</organism>
<dbReference type="InterPro" id="IPR013088">
    <property type="entry name" value="Znf_NHR/GATA"/>
</dbReference>
<evidence type="ECO:0000256" key="5">
    <source>
        <dbReference type="ARBA" id="ARBA00023163"/>
    </source>
</evidence>
<dbReference type="SMART" id="SM00401">
    <property type="entry name" value="ZnF_GATA"/>
    <property type="match status" value="1"/>
</dbReference>
<sequence>MRGAKRKAAAIPAAIPAVQDAILDMANRKGMRCCVECGATSTPQWREGPMGPKTLCNACGVRRQRLLRKQQAAAVGVVQTAPVAAVQARRRLGSRATEQMHLSGDFSFGVGPAGSDSDHSSDNTELGWTPGSAHHHHHRHSQLQPNPSDLPTLLPTRDCDPAYASTMGPESGGESLKGNEEACAAYDLLFFAGVGVGGGHDAPPPPAALRGRSLLCRSRGLAYDEEGADEEEEPYGSGAGAARHGHNTRRQVLPLRRSDEFLYYDQELELVVGDGGGGGAGKRRRAAAAASARPVARVAAPGGGSSLSSSEGFTQATCTLFGALLLLPLFDGASSSAASYDCAITSASYMVLTASPVSAADTRALFAAYRDAVQRANAVAVLQLSACATDFAALSTNCSAIAPVPPSSSPVNLSASAGPGTIVRQKSVKT</sequence>
<feature type="region of interest" description="Disordered" evidence="9">
    <location>
        <begin position="103"/>
        <end position="176"/>
    </location>
</feature>
<feature type="compositionally biased region" description="Acidic residues" evidence="9">
    <location>
        <begin position="225"/>
        <end position="234"/>
    </location>
</feature>
<name>A0A2J8A2V5_9CHLO</name>
<evidence type="ECO:0000313" key="12">
    <source>
        <dbReference type="Proteomes" id="UP000236333"/>
    </source>
</evidence>
<reference evidence="11 12" key="1">
    <citation type="journal article" date="2017" name="Mol. Biol. Evol.">
        <title>The 4-celled Tetrabaena socialis nuclear genome reveals the essential components for genetic control of cell number at the origin of multicellularity in the volvocine lineage.</title>
        <authorList>
            <person name="Featherston J."/>
            <person name="Arakaki Y."/>
            <person name="Hanschen E.R."/>
            <person name="Ferris P.J."/>
            <person name="Michod R.E."/>
            <person name="Olson B.J.S.C."/>
            <person name="Nozaki H."/>
            <person name="Durand P.M."/>
        </authorList>
    </citation>
    <scope>NUCLEOTIDE SEQUENCE [LARGE SCALE GENOMIC DNA]</scope>
    <source>
        <strain evidence="11 12">NIES-571</strain>
    </source>
</reference>
<dbReference type="GO" id="GO:0043565">
    <property type="term" value="F:sequence-specific DNA binding"/>
    <property type="evidence" value="ECO:0007669"/>
    <property type="project" value="InterPro"/>
</dbReference>
<dbReference type="PANTHER" id="PTHR47172">
    <property type="entry name" value="OS01G0976800 PROTEIN"/>
    <property type="match status" value="1"/>
</dbReference>
<dbReference type="GO" id="GO:0008270">
    <property type="term" value="F:zinc ion binding"/>
    <property type="evidence" value="ECO:0007669"/>
    <property type="project" value="UniProtKB-KW"/>
</dbReference>
<keyword evidence="3" id="KW-0862">Zinc</keyword>
<dbReference type="PROSITE" id="PS00344">
    <property type="entry name" value="GATA_ZN_FINGER_1"/>
    <property type="match status" value="1"/>
</dbReference>
<dbReference type="OrthoDB" id="2162994at2759"/>
<evidence type="ECO:0000313" key="11">
    <source>
        <dbReference type="EMBL" id="PNH06851.1"/>
    </source>
</evidence>
<keyword evidence="1" id="KW-0479">Metal-binding</keyword>
<evidence type="ECO:0000259" key="10">
    <source>
        <dbReference type="PROSITE" id="PS50114"/>
    </source>
</evidence>